<dbReference type="EMBL" id="BLIO01000001">
    <property type="protein sequence ID" value="GFE15120.1"/>
    <property type="molecule type" value="Genomic_DNA"/>
</dbReference>
<reference evidence="1 2" key="1">
    <citation type="submission" date="2019-12" db="EMBL/GenBank/DDBJ databases">
        <title>Whole genome shotgun sequence of Streptomyces hygroscopicus subsp. glebosus NBRC 13786.</title>
        <authorList>
            <person name="Ichikawa N."/>
            <person name="Kimura A."/>
            <person name="Kitahashi Y."/>
            <person name="Komaki H."/>
            <person name="Tamura T."/>
        </authorList>
    </citation>
    <scope>NUCLEOTIDE SEQUENCE [LARGE SCALE GENOMIC DNA]</scope>
    <source>
        <strain evidence="1 2">NBRC 13786</strain>
    </source>
</reference>
<evidence type="ECO:0000313" key="1">
    <source>
        <dbReference type="EMBL" id="GFE15120.1"/>
    </source>
</evidence>
<gene>
    <name evidence="1" type="ORF">Sgleb_31670</name>
</gene>
<keyword evidence="2" id="KW-1185">Reference proteome</keyword>
<dbReference type="Proteomes" id="UP000430079">
    <property type="component" value="Unassembled WGS sequence"/>
</dbReference>
<sequence>MGTYYDLGPLDPAVTAELRARFEAESAAMALPDGRVPCGMKVHVASAVRGRGV</sequence>
<dbReference type="AlphaFoldDB" id="A0A640SVS5"/>
<protein>
    <submittedName>
        <fullName evidence="1">Uncharacterized protein</fullName>
    </submittedName>
</protein>
<accession>A0A640SVS5</accession>
<dbReference type="RefSeq" id="WP_229894341.1">
    <property type="nucleotide sequence ID" value="NZ_BLIO01000001.1"/>
</dbReference>
<proteinExistence type="predicted"/>
<organism evidence="1 2">
    <name type="scientific">Streptomyces glebosus</name>
    <dbReference type="NCBI Taxonomy" id="249580"/>
    <lineage>
        <taxon>Bacteria</taxon>
        <taxon>Bacillati</taxon>
        <taxon>Actinomycetota</taxon>
        <taxon>Actinomycetes</taxon>
        <taxon>Kitasatosporales</taxon>
        <taxon>Streptomycetaceae</taxon>
        <taxon>Streptomyces</taxon>
    </lineage>
</organism>
<evidence type="ECO:0000313" key="2">
    <source>
        <dbReference type="Proteomes" id="UP000430079"/>
    </source>
</evidence>
<comment type="caution">
    <text evidence="1">The sequence shown here is derived from an EMBL/GenBank/DDBJ whole genome shotgun (WGS) entry which is preliminary data.</text>
</comment>
<name>A0A640SVS5_9ACTN</name>